<evidence type="ECO:0000313" key="2">
    <source>
        <dbReference type="Proteomes" id="UP000611500"/>
    </source>
</evidence>
<reference evidence="1" key="1">
    <citation type="journal article" date="2014" name="Int. J. Syst. Evol. Microbiol.">
        <title>Complete genome sequence of Corynebacterium casei LMG S-19264T (=DSM 44701T), isolated from a smear-ripened cheese.</title>
        <authorList>
            <consortium name="US DOE Joint Genome Institute (JGI-PGF)"/>
            <person name="Walter F."/>
            <person name="Albersmeier A."/>
            <person name="Kalinowski J."/>
            <person name="Ruckert C."/>
        </authorList>
    </citation>
    <scope>NUCLEOTIDE SEQUENCE</scope>
    <source>
        <strain evidence="1">CGMCC 1.7081</strain>
    </source>
</reference>
<accession>A0A8J3HAG3</accession>
<dbReference type="AlphaFoldDB" id="A0A8J3HAG3"/>
<gene>
    <name evidence="1" type="ORF">GCM10010961_29060</name>
</gene>
<dbReference type="RefSeq" id="WP_028094168.1">
    <property type="nucleotide sequence ID" value="NZ_BNAP01000014.1"/>
</dbReference>
<dbReference type="EMBL" id="BNAP01000014">
    <property type="protein sequence ID" value="GHG95382.1"/>
    <property type="molecule type" value="Genomic_DNA"/>
</dbReference>
<sequence>MTQLSPGLSPERWLYQLFSSRAACEGWVIRRQTRDVERLVRRTQFETELARRGFHAVENGGQIVIFCNQEPVRVIR</sequence>
<organism evidence="1 2">
    <name type="scientific">Pseudodonghicola xiamenensis</name>
    <dbReference type="NCBI Taxonomy" id="337702"/>
    <lineage>
        <taxon>Bacteria</taxon>
        <taxon>Pseudomonadati</taxon>
        <taxon>Pseudomonadota</taxon>
        <taxon>Alphaproteobacteria</taxon>
        <taxon>Rhodobacterales</taxon>
        <taxon>Paracoccaceae</taxon>
        <taxon>Pseudodonghicola</taxon>
    </lineage>
</organism>
<evidence type="ECO:0008006" key="3">
    <source>
        <dbReference type="Google" id="ProtNLM"/>
    </source>
</evidence>
<proteinExistence type="predicted"/>
<protein>
    <recommendedName>
        <fullName evidence="3">N-(5'-phosphoribosyl)anthranilate isomerase</fullName>
    </recommendedName>
</protein>
<keyword evidence="2" id="KW-1185">Reference proteome</keyword>
<name>A0A8J3HAG3_9RHOB</name>
<evidence type="ECO:0000313" key="1">
    <source>
        <dbReference type="EMBL" id="GHG95382.1"/>
    </source>
</evidence>
<comment type="caution">
    <text evidence="1">The sequence shown here is derived from an EMBL/GenBank/DDBJ whole genome shotgun (WGS) entry which is preliminary data.</text>
</comment>
<dbReference type="Proteomes" id="UP000611500">
    <property type="component" value="Unassembled WGS sequence"/>
</dbReference>
<reference evidence="1" key="2">
    <citation type="submission" date="2020-09" db="EMBL/GenBank/DDBJ databases">
        <authorList>
            <person name="Sun Q."/>
            <person name="Zhou Y."/>
        </authorList>
    </citation>
    <scope>NUCLEOTIDE SEQUENCE</scope>
    <source>
        <strain evidence="1">CGMCC 1.7081</strain>
    </source>
</reference>